<protein>
    <recommendedName>
        <fullName evidence="11">Peptidoglycan glycosyltransferase MrdB</fullName>
        <shortName evidence="11">PGT</shortName>
        <ecNumber evidence="11">2.4.99.28</ecNumber>
    </recommendedName>
    <alternativeName>
        <fullName evidence="11">Cell elongation protein RodA</fullName>
    </alternativeName>
    <alternativeName>
        <fullName evidence="11">Cell wall polymerase</fullName>
    </alternativeName>
    <alternativeName>
        <fullName evidence="11">Peptidoglycan polymerase</fullName>
        <shortName evidence="11">PG polymerase</shortName>
    </alternativeName>
</protein>
<evidence type="ECO:0000256" key="4">
    <source>
        <dbReference type="ARBA" id="ARBA00022679"/>
    </source>
</evidence>
<name>A0ABS8G5I0_9ALTE</name>
<keyword evidence="5 11" id="KW-0812">Transmembrane</keyword>
<dbReference type="InterPro" id="IPR001182">
    <property type="entry name" value="FtsW/RodA"/>
</dbReference>
<evidence type="ECO:0000256" key="6">
    <source>
        <dbReference type="ARBA" id="ARBA00022960"/>
    </source>
</evidence>
<proteinExistence type="inferred from homology"/>
<comment type="function">
    <text evidence="11">Peptidoglycan polymerase that is essential for cell wall elongation.</text>
</comment>
<keyword evidence="3 11" id="KW-0328">Glycosyltransferase</keyword>
<feature type="transmembrane region" description="Helical" evidence="11">
    <location>
        <begin position="187"/>
        <end position="205"/>
    </location>
</feature>
<evidence type="ECO:0000256" key="11">
    <source>
        <dbReference type="HAMAP-Rule" id="MF_02079"/>
    </source>
</evidence>
<feature type="transmembrane region" description="Helical" evidence="11">
    <location>
        <begin position="275"/>
        <end position="296"/>
    </location>
</feature>
<comment type="subcellular location">
    <subcellularLocation>
        <location evidence="11">Cell inner membrane</location>
        <topology evidence="11">Multi-pass membrane protein</topology>
    </subcellularLocation>
    <subcellularLocation>
        <location evidence="1">Membrane</location>
        <topology evidence="1">Multi-pass membrane protein</topology>
    </subcellularLocation>
</comment>
<dbReference type="PROSITE" id="PS00428">
    <property type="entry name" value="FTSW_RODA_SPOVE"/>
    <property type="match status" value="1"/>
</dbReference>
<keyword evidence="2 11" id="KW-1003">Cell membrane</keyword>
<comment type="similarity">
    <text evidence="11">Belongs to the SEDS family. MrdB/RodA subfamily.</text>
</comment>
<feature type="transmembrane region" description="Helical" evidence="11">
    <location>
        <begin position="341"/>
        <end position="362"/>
    </location>
</feature>
<keyword evidence="4 11" id="KW-0808">Transferase</keyword>
<keyword evidence="8 11" id="KW-1133">Transmembrane helix</keyword>
<evidence type="ECO:0000256" key="3">
    <source>
        <dbReference type="ARBA" id="ARBA00022676"/>
    </source>
</evidence>
<evidence type="ECO:0000256" key="7">
    <source>
        <dbReference type="ARBA" id="ARBA00022984"/>
    </source>
</evidence>
<feature type="transmembrane region" description="Helical" evidence="11">
    <location>
        <begin position="141"/>
        <end position="157"/>
    </location>
</feature>
<keyword evidence="10 11" id="KW-0961">Cell wall biogenesis/degradation</keyword>
<evidence type="ECO:0000256" key="8">
    <source>
        <dbReference type="ARBA" id="ARBA00022989"/>
    </source>
</evidence>
<keyword evidence="13" id="KW-1185">Reference proteome</keyword>
<sequence>MLRTKLEPNKQSLLNKIHIDGYLLLGLLALMGVGLVTIYAAGGQDWHLIQRQLIRLGVAMAVMLTLAQIPPMAYQRLSIYFYVVGVLMLVGVLAFGVVGKGAQRWLDLGVFRFQPSEIMKLAVPMMVAWYIARFNLPPRTYHIFVGFVLVSVPTLLIAKQPDLGTSLLIASSGIFVLFLAGMRWKLIGIIAGLGSAFVPIMWFYLMQDYQKQRVITFMNPESDPLGAGYHIIQSKIAIGSGGLEGKGWLQGTQSQLEFLPERHTDFIFAVFSEEFGLIGVLGLLAIYAFIITRGLLIAMRAQEAYTKLLAGSITLTFFVYVFVNMGMVSGILPVVGVPLPLVSYGGTSMVTLLAGFGILMAISTQKRLLSR</sequence>
<feature type="transmembrane region" description="Helical" evidence="11">
    <location>
        <begin position="163"/>
        <end position="180"/>
    </location>
</feature>
<dbReference type="Pfam" id="PF01098">
    <property type="entry name" value="FTSW_RODA_SPOVE"/>
    <property type="match status" value="1"/>
</dbReference>
<evidence type="ECO:0000256" key="5">
    <source>
        <dbReference type="ARBA" id="ARBA00022692"/>
    </source>
</evidence>
<evidence type="ECO:0000256" key="2">
    <source>
        <dbReference type="ARBA" id="ARBA00022475"/>
    </source>
</evidence>
<dbReference type="NCBIfam" id="TIGR02210">
    <property type="entry name" value="rodA_shape"/>
    <property type="match status" value="1"/>
</dbReference>
<feature type="transmembrane region" description="Helical" evidence="11">
    <location>
        <begin position="21"/>
        <end position="42"/>
    </location>
</feature>
<evidence type="ECO:0000256" key="10">
    <source>
        <dbReference type="ARBA" id="ARBA00023316"/>
    </source>
</evidence>
<feature type="transmembrane region" description="Helical" evidence="11">
    <location>
        <begin position="79"/>
        <end position="98"/>
    </location>
</feature>
<comment type="pathway">
    <text evidence="11">Cell wall biogenesis; peptidoglycan biosynthesis.</text>
</comment>
<dbReference type="InterPro" id="IPR018365">
    <property type="entry name" value="Cell_cycle_FtsW-rel_CS"/>
</dbReference>
<feature type="transmembrane region" description="Helical" evidence="11">
    <location>
        <begin position="118"/>
        <end position="134"/>
    </location>
</feature>
<feature type="transmembrane region" description="Helical" evidence="11">
    <location>
        <begin position="308"/>
        <end position="335"/>
    </location>
</feature>
<reference evidence="12 13" key="1">
    <citation type="submission" date="2021-10" db="EMBL/GenBank/DDBJ databases">
        <title>Draft genome of Aestuariibacter halophilus JC2043.</title>
        <authorList>
            <person name="Emsley S.A."/>
            <person name="Pfannmuller K.M."/>
            <person name="Ushijima B."/>
            <person name="Saw J.H."/>
            <person name="Videau P."/>
        </authorList>
    </citation>
    <scope>NUCLEOTIDE SEQUENCE [LARGE SCALE GENOMIC DNA]</scope>
    <source>
        <strain evidence="12 13">JC2043</strain>
    </source>
</reference>
<evidence type="ECO:0000313" key="12">
    <source>
        <dbReference type="EMBL" id="MCC2615815.1"/>
    </source>
</evidence>
<dbReference type="EC" id="2.4.99.28" evidence="11"/>
<comment type="caution">
    <text evidence="12">The sequence shown here is derived from an EMBL/GenBank/DDBJ whole genome shotgun (WGS) entry which is preliminary data.</text>
</comment>
<dbReference type="PANTHER" id="PTHR30474">
    <property type="entry name" value="CELL CYCLE PROTEIN"/>
    <property type="match status" value="1"/>
</dbReference>
<evidence type="ECO:0000256" key="9">
    <source>
        <dbReference type="ARBA" id="ARBA00023136"/>
    </source>
</evidence>
<dbReference type="PANTHER" id="PTHR30474:SF1">
    <property type="entry name" value="PEPTIDOGLYCAN GLYCOSYLTRANSFERASE MRDB"/>
    <property type="match status" value="1"/>
</dbReference>
<evidence type="ECO:0000256" key="1">
    <source>
        <dbReference type="ARBA" id="ARBA00004141"/>
    </source>
</evidence>
<feature type="transmembrane region" description="Helical" evidence="11">
    <location>
        <begin position="48"/>
        <end position="67"/>
    </location>
</feature>
<organism evidence="12 13">
    <name type="scientific">Fluctibacter halophilus</name>
    <dbReference type="NCBI Taxonomy" id="226011"/>
    <lineage>
        <taxon>Bacteria</taxon>
        <taxon>Pseudomonadati</taxon>
        <taxon>Pseudomonadota</taxon>
        <taxon>Gammaproteobacteria</taxon>
        <taxon>Alteromonadales</taxon>
        <taxon>Alteromonadaceae</taxon>
        <taxon>Fluctibacter</taxon>
    </lineage>
</organism>
<comment type="catalytic activity">
    <reaction evidence="11">
        <text>[GlcNAc-(1-&gt;4)-Mur2Ac(oyl-L-Ala-gamma-D-Glu-L-Lys-D-Ala-D-Ala)](n)-di-trans,octa-cis-undecaprenyl diphosphate + beta-D-GlcNAc-(1-&gt;4)-Mur2Ac(oyl-L-Ala-gamma-D-Glu-L-Lys-D-Ala-D-Ala)-di-trans,octa-cis-undecaprenyl diphosphate = [GlcNAc-(1-&gt;4)-Mur2Ac(oyl-L-Ala-gamma-D-Glu-L-Lys-D-Ala-D-Ala)](n+1)-di-trans,octa-cis-undecaprenyl diphosphate + di-trans,octa-cis-undecaprenyl diphosphate + H(+)</text>
        <dbReference type="Rhea" id="RHEA:23708"/>
        <dbReference type="Rhea" id="RHEA-COMP:9602"/>
        <dbReference type="Rhea" id="RHEA-COMP:9603"/>
        <dbReference type="ChEBI" id="CHEBI:15378"/>
        <dbReference type="ChEBI" id="CHEBI:58405"/>
        <dbReference type="ChEBI" id="CHEBI:60033"/>
        <dbReference type="ChEBI" id="CHEBI:78435"/>
        <dbReference type="EC" id="2.4.99.28"/>
    </reaction>
</comment>
<keyword evidence="7 11" id="KW-0573">Peptidoglycan synthesis</keyword>
<dbReference type="Proteomes" id="UP001520878">
    <property type="component" value="Unassembled WGS sequence"/>
</dbReference>
<keyword evidence="6 11" id="KW-0133">Cell shape</keyword>
<dbReference type="RefSeq" id="WP_229158084.1">
    <property type="nucleotide sequence ID" value="NZ_JAJEWP010000001.1"/>
</dbReference>
<dbReference type="HAMAP" id="MF_02079">
    <property type="entry name" value="PGT_RodA"/>
    <property type="match status" value="1"/>
</dbReference>
<keyword evidence="9 11" id="KW-0472">Membrane</keyword>
<dbReference type="InterPro" id="IPR011923">
    <property type="entry name" value="RodA/MrdB"/>
</dbReference>
<accession>A0ABS8G5I0</accession>
<gene>
    <name evidence="11 12" type="primary">rodA</name>
    <name evidence="11" type="synonym">mrdB</name>
    <name evidence="12" type="ORF">LJ739_06150</name>
</gene>
<evidence type="ECO:0000313" key="13">
    <source>
        <dbReference type="Proteomes" id="UP001520878"/>
    </source>
</evidence>
<keyword evidence="11" id="KW-0997">Cell inner membrane</keyword>
<dbReference type="EMBL" id="JAJEWP010000001">
    <property type="protein sequence ID" value="MCC2615815.1"/>
    <property type="molecule type" value="Genomic_DNA"/>
</dbReference>